<organism evidence="2 3">
    <name type="scientific">Lachancea dasiensis</name>
    <dbReference type="NCBI Taxonomy" id="1072105"/>
    <lineage>
        <taxon>Eukaryota</taxon>
        <taxon>Fungi</taxon>
        <taxon>Dikarya</taxon>
        <taxon>Ascomycota</taxon>
        <taxon>Saccharomycotina</taxon>
        <taxon>Saccharomycetes</taxon>
        <taxon>Saccharomycetales</taxon>
        <taxon>Saccharomycetaceae</taxon>
        <taxon>Lachancea</taxon>
    </lineage>
</organism>
<proteinExistence type="predicted"/>
<dbReference type="AlphaFoldDB" id="A0A1G4K5N3"/>
<dbReference type="STRING" id="1266660.A0A1G4K5N3"/>
<accession>A0A1G4K5N3</accession>
<reference evidence="2 3" key="1">
    <citation type="submission" date="2016-03" db="EMBL/GenBank/DDBJ databases">
        <authorList>
            <person name="Devillers H."/>
        </authorList>
    </citation>
    <scope>NUCLEOTIDE SEQUENCE [LARGE SCALE GENOMIC DNA]</scope>
    <source>
        <strain evidence="2">CBS 10888</strain>
    </source>
</reference>
<dbReference type="InterPro" id="IPR047575">
    <property type="entry name" value="Sm"/>
</dbReference>
<feature type="domain" description="Sm" evidence="1">
    <location>
        <begin position="1"/>
        <end position="72"/>
    </location>
</feature>
<dbReference type="Pfam" id="PF01423">
    <property type="entry name" value="LSM"/>
    <property type="match status" value="1"/>
</dbReference>
<dbReference type="GO" id="GO:0003723">
    <property type="term" value="F:RNA binding"/>
    <property type="evidence" value="ECO:0007669"/>
    <property type="project" value="InterPro"/>
</dbReference>
<dbReference type="GO" id="GO:0031417">
    <property type="term" value="C:NatC complex"/>
    <property type="evidence" value="ECO:0007669"/>
    <property type="project" value="EnsemblFungi"/>
</dbReference>
<dbReference type="Gene3D" id="2.30.30.100">
    <property type="match status" value="1"/>
</dbReference>
<dbReference type="InterPro" id="IPR034110">
    <property type="entry name" value="LSMD1_Sm"/>
</dbReference>
<evidence type="ECO:0000313" key="3">
    <source>
        <dbReference type="Proteomes" id="UP000190274"/>
    </source>
</evidence>
<evidence type="ECO:0000259" key="1">
    <source>
        <dbReference type="PROSITE" id="PS52002"/>
    </source>
</evidence>
<dbReference type="OrthoDB" id="368909at2759"/>
<keyword evidence="3" id="KW-1185">Reference proteome</keyword>
<dbReference type="EMBL" id="LT598461">
    <property type="protein sequence ID" value="SCU99117.1"/>
    <property type="molecule type" value="Genomic_DNA"/>
</dbReference>
<dbReference type="CDD" id="cd06168">
    <property type="entry name" value="LSMD1"/>
    <property type="match status" value="1"/>
</dbReference>
<protein>
    <submittedName>
        <fullName evidence="2">LADA_0H17656g1_1</fullName>
    </submittedName>
</protein>
<dbReference type="GO" id="GO:0004596">
    <property type="term" value="F:protein-N-terminal amino-acid acetyltransferase activity"/>
    <property type="evidence" value="ECO:0007669"/>
    <property type="project" value="EnsemblFungi"/>
</dbReference>
<dbReference type="SUPFAM" id="SSF50182">
    <property type="entry name" value="Sm-like ribonucleoproteins"/>
    <property type="match status" value="1"/>
</dbReference>
<sequence>MSGLEFPDYIGSKIYVTVTRARMLVGTLVATDSELNLLLDNVEEITADSNRKLGLISVPQDTIKSIKIEAAQITALENSKQAFSRDIV</sequence>
<dbReference type="SMART" id="SM00651">
    <property type="entry name" value="Sm"/>
    <property type="match status" value="1"/>
</dbReference>
<name>A0A1G4K5N3_9SACH</name>
<evidence type="ECO:0000313" key="2">
    <source>
        <dbReference type="EMBL" id="SCU99117.1"/>
    </source>
</evidence>
<dbReference type="InterPro" id="IPR001163">
    <property type="entry name" value="Sm_dom_euk/arc"/>
</dbReference>
<gene>
    <name evidence="2" type="ORF">LADA_0H17656G</name>
</gene>
<dbReference type="InterPro" id="IPR010920">
    <property type="entry name" value="LSM_dom_sf"/>
</dbReference>
<dbReference type="Proteomes" id="UP000190274">
    <property type="component" value="Chromosome H"/>
</dbReference>
<dbReference type="PROSITE" id="PS52002">
    <property type="entry name" value="SM"/>
    <property type="match status" value="1"/>
</dbReference>